<dbReference type="CDD" id="cd04056">
    <property type="entry name" value="Peptidases_S53"/>
    <property type="match status" value="1"/>
</dbReference>
<keyword evidence="6" id="KW-0865">Zymogen</keyword>
<evidence type="ECO:0000313" key="11">
    <source>
        <dbReference type="Proteomes" id="UP000327013"/>
    </source>
</evidence>
<feature type="active site" description="Charge relay system" evidence="7">
    <location>
        <position position="283"/>
    </location>
</feature>
<protein>
    <recommendedName>
        <fullName evidence="9">Peptidase S53 domain-containing protein</fullName>
    </recommendedName>
</protein>
<feature type="chain" id="PRO_5024358685" description="Peptidase S53 domain-containing protein" evidence="8">
    <location>
        <begin position="19"/>
        <end position="596"/>
    </location>
</feature>
<evidence type="ECO:0000256" key="3">
    <source>
        <dbReference type="ARBA" id="ARBA00022801"/>
    </source>
</evidence>
<comment type="cofactor">
    <cofactor evidence="7">
        <name>Ca(2+)</name>
        <dbReference type="ChEBI" id="CHEBI:29108"/>
    </cofactor>
    <text evidence="7">Binds 1 Ca(2+) ion per subunit.</text>
</comment>
<dbReference type="Proteomes" id="UP000327013">
    <property type="component" value="Unassembled WGS sequence"/>
</dbReference>
<sequence length="596" mass="63905">MLVLFSAALLTAAVTTSASSTRHLPQSIDTEWTKLGPASSETTVNLQIALSQDPNGIALLEKRALDSATPGSAVYRQHLSVDEIRGLVTPASSQGVLSWIRDNGLNAVQSHDWIDVPAAPVRILEDLLHTTFFEFQHAHTGERTVRSEHYSIPPHLEDAIDLIAPTTFLPAPSKPARRDARRGLNSRSVQTQAKAPFNRTLPACGDGQIVTLDCIRETYGFMNYSASHNTTSIGVWGYNYNKTDLQTFFTQYNKAAAKAHAVPKVIGEHLYPDDINSTIVDLETPLDISYTLGLVYPMPVVLYRNPENESLADGVPTSQDHYLDFLRQLATNKTGIPSVVSTSFGRNEGNVPEAYLRRSCQLVMQIGLRGTSMLFASGDDGSGGAAANHYHTGVFDVGFPGSCPYMTSVGATTHPLHEIAATEPAARFASGGGFSQIYPRPKWQDAHVKPYLGKINPQFRNISSFNPNGRGMPDIAAIGDHAPLTLNGETIPDLASGTSLATPVVASIIALLNDAEIRAGRPTLGFLNPWLYGAVAAGKGLRDISEGSPSTPIGGVPDAPDGLNTGYNVTVGWDAVTGLGVPDFQKLLKLAAQCKV</sequence>
<dbReference type="EMBL" id="VIBQ01000010">
    <property type="protein sequence ID" value="KAB8338860.1"/>
    <property type="molecule type" value="Genomic_DNA"/>
</dbReference>
<evidence type="ECO:0000259" key="9">
    <source>
        <dbReference type="PROSITE" id="PS51695"/>
    </source>
</evidence>
<evidence type="ECO:0000313" key="10">
    <source>
        <dbReference type="EMBL" id="KAB8338860.1"/>
    </source>
</evidence>
<keyword evidence="4 7" id="KW-0720">Serine protease</keyword>
<dbReference type="InterPro" id="IPR015366">
    <property type="entry name" value="S53_propep"/>
</dbReference>
<dbReference type="GO" id="GO:0008240">
    <property type="term" value="F:tripeptidyl-peptidase activity"/>
    <property type="evidence" value="ECO:0007669"/>
    <property type="project" value="TreeGrafter"/>
</dbReference>
<evidence type="ECO:0000256" key="5">
    <source>
        <dbReference type="ARBA" id="ARBA00022837"/>
    </source>
</evidence>
<dbReference type="OrthoDB" id="409122at2759"/>
<accession>A0A5N6KQR3</accession>
<feature type="active site" description="Charge relay system" evidence="7">
    <location>
        <position position="287"/>
    </location>
</feature>
<dbReference type="InterPro" id="IPR050819">
    <property type="entry name" value="Tripeptidyl-peptidase_I"/>
</dbReference>
<feature type="binding site" evidence="7">
    <location>
        <position position="574"/>
    </location>
    <ligand>
        <name>Ca(2+)</name>
        <dbReference type="ChEBI" id="CHEBI:29108"/>
    </ligand>
</feature>
<reference evidence="10 11" key="1">
    <citation type="submission" date="2019-06" db="EMBL/GenBank/DDBJ databases">
        <title>A chromosomal-level reference genome of Carpinus fangiana (Coryloideae, Betulaceae).</title>
        <authorList>
            <person name="Yang X."/>
            <person name="Wang Z."/>
            <person name="Zhang L."/>
            <person name="Hao G."/>
            <person name="Liu J."/>
            <person name="Yang Y."/>
        </authorList>
    </citation>
    <scope>NUCLEOTIDE SEQUENCE [LARGE SCALE GENOMIC DNA]</scope>
    <source>
        <strain evidence="10">Cfa_2016G</strain>
        <tissue evidence="10">Leaf</tissue>
    </source>
</reference>
<feature type="active site" description="Charge relay system" evidence="7">
    <location>
        <position position="499"/>
    </location>
</feature>
<keyword evidence="8" id="KW-0732">Signal</keyword>
<feature type="binding site" evidence="7">
    <location>
        <position position="543"/>
    </location>
    <ligand>
        <name>Ca(2+)</name>
        <dbReference type="ChEBI" id="CHEBI:29108"/>
    </ligand>
</feature>
<name>A0A5N6KQR3_9ROSI</name>
<dbReference type="InterPro" id="IPR036852">
    <property type="entry name" value="Peptidase_S8/S53_dom_sf"/>
</dbReference>
<dbReference type="GO" id="GO:0046872">
    <property type="term" value="F:metal ion binding"/>
    <property type="evidence" value="ECO:0007669"/>
    <property type="project" value="UniProtKB-UniRule"/>
</dbReference>
<dbReference type="AlphaFoldDB" id="A0A5N6KQR3"/>
<dbReference type="PANTHER" id="PTHR14218:SF15">
    <property type="entry name" value="TRIPEPTIDYL-PEPTIDASE 1"/>
    <property type="match status" value="1"/>
</dbReference>
<dbReference type="InterPro" id="IPR030400">
    <property type="entry name" value="Sedolisin_dom"/>
</dbReference>
<keyword evidence="2 7" id="KW-0479">Metal-binding</keyword>
<dbReference type="Gene3D" id="3.40.50.200">
    <property type="entry name" value="Peptidase S8/S53 domain"/>
    <property type="match status" value="1"/>
</dbReference>
<keyword evidence="3 7" id="KW-0378">Hydrolase</keyword>
<keyword evidence="11" id="KW-1185">Reference proteome</keyword>
<evidence type="ECO:0000256" key="7">
    <source>
        <dbReference type="PROSITE-ProRule" id="PRU01032"/>
    </source>
</evidence>
<keyword evidence="1 7" id="KW-0645">Protease</keyword>
<feature type="signal peptide" evidence="8">
    <location>
        <begin position="1"/>
        <end position="18"/>
    </location>
</feature>
<evidence type="ECO:0000256" key="4">
    <source>
        <dbReference type="ARBA" id="ARBA00022825"/>
    </source>
</evidence>
<dbReference type="PANTHER" id="PTHR14218">
    <property type="entry name" value="PROTEASE S8 TRIPEPTIDYL PEPTIDASE I CLN2"/>
    <property type="match status" value="1"/>
</dbReference>
<dbReference type="Pfam" id="PF00082">
    <property type="entry name" value="Peptidase_S8"/>
    <property type="match status" value="1"/>
</dbReference>
<keyword evidence="5 7" id="KW-0106">Calcium</keyword>
<dbReference type="InterPro" id="IPR000209">
    <property type="entry name" value="Peptidase_S8/S53_dom"/>
</dbReference>
<dbReference type="SUPFAM" id="SSF52743">
    <property type="entry name" value="Subtilisin-like"/>
    <property type="match status" value="1"/>
</dbReference>
<evidence type="ECO:0000256" key="1">
    <source>
        <dbReference type="ARBA" id="ARBA00022670"/>
    </source>
</evidence>
<feature type="binding site" evidence="7">
    <location>
        <position position="572"/>
    </location>
    <ligand>
        <name>Ca(2+)</name>
        <dbReference type="ChEBI" id="CHEBI:29108"/>
    </ligand>
</feature>
<dbReference type="GO" id="GO:0006508">
    <property type="term" value="P:proteolysis"/>
    <property type="evidence" value="ECO:0007669"/>
    <property type="project" value="UniProtKB-KW"/>
</dbReference>
<dbReference type="Pfam" id="PF09286">
    <property type="entry name" value="Pro-kuma_activ"/>
    <property type="match status" value="1"/>
</dbReference>
<feature type="binding site" evidence="7">
    <location>
        <position position="544"/>
    </location>
    <ligand>
        <name>Ca(2+)</name>
        <dbReference type="ChEBI" id="CHEBI:29108"/>
    </ligand>
</feature>
<organism evidence="10 11">
    <name type="scientific">Carpinus fangiana</name>
    <dbReference type="NCBI Taxonomy" id="176857"/>
    <lineage>
        <taxon>Eukaryota</taxon>
        <taxon>Viridiplantae</taxon>
        <taxon>Streptophyta</taxon>
        <taxon>Embryophyta</taxon>
        <taxon>Tracheophyta</taxon>
        <taxon>Spermatophyta</taxon>
        <taxon>Magnoliopsida</taxon>
        <taxon>eudicotyledons</taxon>
        <taxon>Gunneridae</taxon>
        <taxon>Pentapetalae</taxon>
        <taxon>rosids</taxon>
        <taxon>fabids</taxon>
        <taxon>Fagales</taxon>
        <taxon>Betulaceae</taxon>
        <taxon>Carpinus</taxon>
    </lineage>
</organism>
<dbReference type="PROSITE" id="PS51695">
    <property type="entry name" value="SEDOLISIN"/>
    <property type="match status" value="1"/>
</dbReference>
<proteinExistence type="predicted"/>
<comment type="caution">
    <text evidence="10">The sequence shown here is derived from an EMBL/GenBank/DDBJ whole genome shotgun (WGS) entry which is preliminary data.</text>
</comment>
<evidence type="ECO:0000256" key="6">
    <source>
        <dbReference type="ARBA" id="ARBA00023145"/>
    </source>
</evidence>
<dbReference type="SUPFAM" id="SSF54897">
    <property type="entry name" value="Protease propeptides/inhibitors"/>
    <property type="match status" value="1"/>
</dbReference>
<dbReference type="GO" id="GO:0004252">
    <property type="term" value="F:serine-type endopeptidase activity"/>
    <property type="evidence" value="ECO:0007669"/>
    <property type="project" value="UniProtKB-UniRule"/>
</dbReference>
<evidence type="ECO:0000256" key="2">
    <source>
        <dbReference type="ARBA" id="ARBA00022723"/>
    </source>
</evidence>
<feature type="domain" description="Peptidase S53" evidence="9">
    <location>
        <begin position="209"/>
        <end position="594"/>
    </location>
</feature>
<gene>
    <name evidence="10" type="ORF">FH972_021804</name>
</gene>
<dbReference type="SMART" id="SM00944">
    <property type="entry name" value="Pro-kuma_activ"/>
    <property type="match status" value="1"/>
</dbReference>
<evidence type="ECO:0000256" key="8">
    <source>
        <dbReference type="SAM" id="SignalP"/>
    </source>
</evidence>
<dbReference type="CDD" id="cd11377">
    <property type="entry name" value="Pro-peptidase_S53"/>
    <property type="match status" value="1"/>
</dbReference>